<dbReference type="CDD" id="cd02248">
    <property type="entry name" value="Peptidase_C1A"/>
    <property type="match status" value="1"/>
</dbReference>
<evidence type="ECO:0000256" key="3">
    <source>
        <dbReference type="ARBA" id="ARBA00022801"/>
    </source>
</evidence>
<dbReference type="EMBL" id="CASHTH010002000">
    <property type="protein sequence ID" value="CAI8023145.1"/>
    <property type="molecule type" value="Genomic_DNA"/>
</dbReference>
<dbReference type="FunFam" id="3.90.70.10:FF:000006">
    <property type="entry name" value="Cathepsin S"/>
    <property type="match status" value="1"/>
</dbReference>
<feature type="chain" id="PRO_5041445582" evidence="5">
    <location>
        <begin position="24"/>
        <end position="333"/>
    </location>
</feature>
<feature type="signal peptide" evidence="5">
    <location>
        <begin position="1"/>
        <end position="23"/>
    </location>
</feature>
<name>A0AA35S479_GEOBA</name>
<dbReference type="Pfam" id="PF00112">
    <property type="entry name" value="Peptidase_C1"/>
    <property type="match status" value="1"/>
</dbReference>
<evidence type="ECO:0000259" key="6">
    <source>
        <dbReference type="SMART" id="SM00645"/>
    </source>
</evidence>
<dbReference type="GO" id="GO:0008234">
    <property type="term" value="F:cysteine-type peptidase activity"/>
    <property type="evidence" value="ECO:0007669"/>
    <property type="project" value="UniProtKB-KW"/>
</dbReference>
<keyword evidence="9" id="KW-1185">Reference proteome</keyword>
<evidence type="ECO:0000256" key="1">
    <source>
        <dbReference type="ARBA" id="ARBA00008455"/>
    </source>
</evidence>
<dbReference type="InterPro" id="IPR038765">
    <property type="entry name" value="Papain-like_cys_pep_sf"/>
</dbReference>
<comment type="similarity">
    <text evidence="1">Belongs to the peptidase C1 family.</text>
</comment>
<dbReference type="InterPro" id="IPR000668">
    <property type="entry name" value="Peptidase_C1A_C"/>
</dbReference>
<reference evidence="8" key="1">
    <citation type="submission" date="2023-03" db="EMBL/GenBank/DDBJ databases">
        <authorList>
            <person name="Steffen K."/>
            <person name="Cardenas P."/>
        </authorList>
    </citation>
    <scope>NUCLEOTIDE SEQUENCE</scope>
</reference>
<dbReference type="GO" id="GO:0006508">
    <property type="term" value="P:proteolysis"/>
    <property type="evidence" value="ECO:0007669"/>
    <property type="project" value="UniProtKB-KW"/>
</dbReference>
<gene>
    <name evidence="8" type="ORF">GBAR_LOCUS13560</name>
</gene>
<keyword evidence="5" id="KW-0732">Signal</keyword>
<feature type="domain" description="Peptidase C1A papain C-terminal" evidence="6">
    <location>
        <begin position="117"/>
        <end position="332"/>
    </location>
</feature>
<dbReference type="InterPro" id="IPR013201">
    <property type="entry name" value="Prot_inhib_I29"/>
</dbReference>
<dbReference type="InterPro" id="IPR013128">
    <property type="entry name" value="Peptidase_C1A"/>
</dbReference>
<dbReference type="Pfam" id="PF08246">
    <property type="entry name" value="Inhibitor_I29"/>
    <property type="match status" value="1"/>
</dbReference>
<evidence type="ECO:0000259" key="7">
    <source>
        <dbReference type="SMART" id="SM00848"/>
    </source>
</evidence>
<dbReference type="AlphaFoldDB" id="A0AA35S479"/>
<dbReference type="PANTHER" id="PTHR12411">
    <property type="entry name" value="CYSTEINE PROTEASE FAMILY C1-RELATED"/>
    <property type="match status" value="1"/>
</dbReference>
<organism evidence="8 9">
    <name type="scientific">Geodia barretti</name>
    <name type="common">Barrett's horny sponge</name>
    <dbReference type="NCBI Taxonomy" id="519541"/>
    <lineage>
        <taxon>Eukaryota</taxon>
        <taxon>Metazoa</taxon>
        <taxon>Porifera</taxon>
        <taxon>Demospongiae</taxon>
        <taxon>Heteroscleromorpha</taxon>
        <taxon>Tetractinellida</taxon>
        <taxon>Astrophorina</taxon>
        <taxon>Geodiidae</taxon>
        <taxon>Geodia</taxon>
    </lineage>
</organism>
<dbReference type="InterPro" id="IPR025660">
    <property type="entry name" value="Pept_his_AS"/>
</dbReference>
<keyword evidence="2" id="KW-0645">Protease</keyword>
<dbReference type="SMART" id="SM00848">
    <property type="entry name" value="Inhibitor_I29"/>
    <property type="match status" value="1"/>
</dbReference>
<accession>A0AA35S479</accession>
<comment type="caution">
    <text evidence="8">The sequence shown here is derived from an EMBL/GenBank/DDBJ whole genome shotgun (WGS) entry which is preliminary data.</text>
</comment>
<protein>
    <submittedName>
        <fullName evidence="8">Silicatein</fullName>
    </submittedName>
</protein>
<dbReference type="InterPro" id="IPR039417">
    <property type="entry name" value="Peptidase_C1A_papain-like"/>
</dbReference>
<dbReference type="SMART" id="SM00645">
    <property type="entry name" value="Pept_C1"/>
    <property type="match status" value="1"/>
</dbReference>
<dbReference type="SUPFAM" id="SSF54001">
    <property type="entry name" value="Cysteine proteinases"/>
    <property type="match status" value="1"/>
</dbReference>
<evidence type="ECO:0000313" key="9">
    <source>
        <dbReference type="Proteomes" id="UP001174909"/>
    </source>
</evidence>
<proteinExistence type="inferred from homology"/>
<keyword evidence="3" id="KW-0378">Hydrolase</keyword>
<evidence type="ECO:0000313" key="8">
    <source>
        <dbReference type="EMBL" id="CAI8023145.1"/>
    </source>
</evidence>
<feature type="domain" description="Cathepsin propeptide inhibitor" evidence="7">
    <location>
        <begin position="32"/>
        <end position="90"/>
    </location>
</feature>
<keyword evidence="4" id="KW-0788">Thiol protease</keyword>
<dbReference type="PROSITE" id="PS00639">
    <property type="entry name" value="THIOL_PROTEASE_HIS"/>
    <property type="match status" value="1"/>
</dbReference>
<dbReference type="PRINTS" id="PR00705">
    <property type="entry name" value="PAPAIN"/>
</dbReference>
<evidence type="ECO:0000256" key="5">
    <source>
        <dbReference type="SAM" id="SignalP"/>
    </source>
</evidence>
<evidence type="ECO:0000256" key="2">
    <source>
        <dbReference type="ARBA" id="ARBA00022670"/>
    </source>
</evidence>
<dbReference type="Gene3D" id="3.90.70.10">
    <property type="entry name" value="Cysteine proteinases"/>
    <property type="match status" value="1"/>
</dbReference>
<dbReference type="Proteomes" id="UP001174909">
    <property type="component" value="Unassembled WGS sequence"/>
</dbReference>
<sequence>MKSALGFTLALLAVLAVKTAAAAVQFSYAEEWQMWKTQHGKSYGSVREELERHLVWLANREYINAHNQNSHIFGFTLAINHLGDITDAEYNEMYMTYRPGGTKSTTIHDASQYSGNLPESVDWRTNNAVTSIKDQGQCGASYAFSAVGALEGANALATGTLTSLSEQNIIDCSIPYGNHGCKGGNMYDAFLYMVANDGIDTTDSYPYKAKQMSCSYIESGRGATTSGSVAIESGNENDLQSAVAYIGPVAVAVDAQSNAFRYYSGGVYSSTQCSSSTLTHAMVVTGYGTYSGTPYYLVKNSFGKNWGMDGYILMARNKYNQCGIASDASYPTL</sequence>
<evidence type="ECO:0000256" key="4">
    <source>
        <dbReference type="ARBA" id="ARBA00022807"/>
    </source>
</evidence>